<name>A0A177B628_9BILA</name>
<feature type="non-terminal residue" evidence="1">
    <location>
        <position position="1"/>
    </location>
</feature>
<organism evidence="1 2">
    <name type="scientific">Intoshia linei</name>
    <dbReference type="NCBI Taxonomy" id="1819745"/>
    <lineage>
        <taxon>Eukaryota</taxon>
        <taxon>Metazoa</taxon>
        <taxon>Spiralia</taxon>
        <taxon>Lophotrochozoa</taxon>
        <taxon>Mesozoa</taxon>
        <taxon>Orthonectida</taxon>
        <taxon>Rhopaluridae</taxon>
        <taxon>Intoshia</taxon>
    </lineage>
</organism>
<evidence type="ECO:0000313" key="2">
    <source>
        <dbReference type="Proteomes" id="UP000078046"/>
    </source>
</evidence>
<dbReference type="AlphaFoldDB" id="A0A177B628"/>
<evidence type="ECO:0000313" key="1">
    <source>
        <dbReference type="EMBL" id="OAF68874.1"/>
    </source>
</evidence>
<protein>
    <submittedName>
        <fullName evidence="1">Uncharacterized protein</fullName>
    </submittedName>
</protein>
<reference evidence="1 2" key="1">
    <citation type="submission" date="2016-04" db="EMBL/GenBank/DDBJ databases">
        <title>The genome of Intoshia linei affirms orthonectids as highly simplified spiralians.</title>
        <authorList>
            <person name="Mikhailov K.V."/>
            <person name="Slusarev G.S."/>
            <person name="Nikitin M.A."/>
            <person name="Logacheva M.D."/>
            <person name="Penin A."/>
            <person name="Aleoshin V."/>
            <person name="Panchin Y.V."/>
        </authorList>
    </citation>
    <scope>NUCLEOTIDE SEQUENCE [LARGE SCALE GENOMIC DNA]</scope>
    <source>
        <strain evidence="1">Intl2013</strain>
        <tissue evidence="1">Whole animal</tissue>
    </source>
</reference>
<proteinExistence type="predicted"/>
<accession>A0A177B628</accession>
<comment type="caution">
    <text evidence="1">The sequence shown here is derived from an EMBL/GenBank/DDBJ whole genome shotgun (WGS) entry which is preliminary data.</text>
</comment>
<dbReference type="EMBL" id="LWCA01000373">
    <property type="protein sequence ID" value="OAF68874.1"/>
    <property type="molecule type" value="Genomic_DNA"/>
</dbReference>
<sequence>IDPEKASLGSCKFVFLTYSKKSKISSKTFDRLADLIAKSKVYCKQYTRNMKKSYDKNLKNYRHDFDYTPNHPITSKELFLYKKITSRQNFRREV</sequence>
<keyword evidence="2" id="KW-1185">Reference proteome</keyword>
<gene>
    <name evidence="1" type="ORF">A3Q56_03403</name>
</gene>
<dbReference type="Proteomes" id="UP000078046">
    <property type="component" value="Unassembled WGS sequence"/>
</dbReference>